<dbReference type="Proteomes" id="UP000002964">
    <property type="component" value="Unassembled WGS sequence"/>
</dbReference>
<evidence type="ECO:0000313" key="3">
    <source>
        <dbReference type="EMBL" id="EIC23197.1"/>
    </source>
</evidence>
<feature type="domain" description="Phosphodiester glycosidase" evidence="2">
    <location>
        <begin position="106"/>
        <end position="271"/>
    </location>
</feature>
<dbReference type="EMBL" id="JH603168">
    <property type="protein sequence ID" value="EIC23197.1"/>
    <property type="molecule type" value="Genomic_DNA"/>
</dbReference>
<evidence type="ECO:0000313" key="4">
    <source>
        <dbReference type="Proteomes" id="UP000002964"/>
    </source>
</evidence>
<protein>
    <submittedName>
        <fullName evidence="3">Putative periplasmic protein (DUF2233)</fullName>
    </submittedName>
</protein>
<dbReference type="InterPro" id="IPR018711">
    <property type="entry name" value="NAGPA"/>
</dbReference>
<feature type="chain" id="PRO_5003618323" evidence="1">
    <location>
        <begin position="33"/>
        <end position="275"/>
    </location>
</feature>
<proteinExistence type="predicted"/>
<dbReference type="STRING" id="631362.Thi970DRAFT_00853"/>
<evidence type="ECO:0000259" key="2">
    <source>
        <dbReference type="Pfam" id="PF09992"/>
    </source>
</evidence>
<accession>H8YXM1</accession>
<evidence type="ECO:0000256" key="1">
    <source>
        <dbReference type="SAM" id="SignalP"/>
    </source>
</evidence>
<sequence length="275" mass="29511">MWCTSASMCERQLRPALMLALLLSLTTATALAADWQPVGERPLVPANADLAYAEGTSQRQSDDQRVVARLAFFHSRAFRLAVVDLESINPETKKLIDAAFRAAGMPAGINGGFFHPDGQPLGLVIADGQRINRLERAKLLSGVLYSDAGGNYLERYAAFRDHAGIDALLQSGPYLVEHGRAVRGLRSAPAARRSFAATDWRGHWLLGATRNSISLADLADCLATAGCLTDWPVERAINLDGGSSTGFFFADGPGGKAVVMPPLKTVRNLLGIVPR</sequence>
<dbReference type="eggNOG" id="COG3698">
    <property type="taxonomic scope" value="Bacteria"/>
</dbReference>
<reference evidence="3 4" key="2">
    <citation type="submission" date="2011-11" db="EMBL/GenBank/DDBJ databases">
        <authorList>
            <consortium name="US DOE Joint Genome Institute"/>
            <person name="Lucas S."/>
            <person name="Han J."/>
            <person name="Lapidus A."/>
            <person name="Cheng J.-F."/>
            <person name="Goodwin L."/>
            <person name="Pitluck S."/>
            <person name="Peters L."/>
            <person name="Ovchinnikova G."/>
            <person name="Zhang X."/>
            <person name="Detter J.C."/>
            <person name="Han C."/>
            <person name="Tapia R."/>
            <person name="Land M."/>
            <person name="Hauser L."/>
            <person name="Kyrpides N."/>
            <person name="Ivanova N."/>
            <person name="Pagani I."/>
            <person name="Vogl K."/>
            <person name="Liu Z."/>
            <person name="Overmann J."/>
            <person name="Frigaard N.-U."/>
            <person name="Bryant D."/>
            <person name="Woyke T."/>
        </authorList>
    </citation>
    <scope>NUCLEOTIDE SEQUENCE [LARGE SCALE GENOMIC DNA]</scope>
    <source>
        <strain evidence="3 4">970</strain>
    </source>
</reference>
<reference evidence="4" key="1">
    <citation type="submission" date="2011-06" db="EMBL/GenBank/DDBJ databases">
        <authorList>
            <consortium name="US DOE Joint Genome Institute (JGI-PGF)"/>
            <person name="Lucas S."/>
            <person name="Han J."/>
            <person name="Lapidus A."/>
            <person name="Cheng J.-F."/>
            <person name="Goodwin L."/>
            <person name="Pitluck S."/>
            <person name="Peters L."/>
            <person name="Land M.L."/>
            <person name="Hauser L."/>
            <person name="Vogl K."/>
            <person name="Liu Z."/>
            <person name="Overmann J."/>
            <person name="Frigaard N.-U."/>
            <person name="Bryant D.A."/>
            <person name="Woyke T.J."/>
        </authorList>
    </citation>
    <scope>NUCLEOTIDE SEQUENCE [LARGE SCALE GENOMIC DNA]</scope>
    <source>
        <strain evidence="4">970</strain>
    </source>
</reference>
<dbReference type="Pfam" id="PF09992">
    <property type="entry name" value="NAGPA"/>
    <property type="match status" value="1"/>
</dbReference>
<feature type="signal peptide" evidence="1">
    <location>
        <begin position="1"/>
        <end position="32"/>
    </location>
</feature>
<dbReference type="AlphaFoldDB" id="H8YXM1"/>
<organism evidence="3 4">
    <name type="scientific">Thiorhodovibrio frisius</name>
    <dbReference type="NCBI Taxonomy" id="631362"/>
    <lineage>
        <taxon>Bacteria</taxon>
        <taxon>Pseudomonadati</taxon>
        <taxon>Pseudomonadota</taxon>
        <taxon>Gammaproteobacteria</taxon>
        <taxon>Chromatiales</taxon>
        <taxon>Chromatiaceae</taxon>
        <taxon>Thiorhodovibrio</taxon>
    </lineage>
</organism>
<name>H8YXM1_9GAMM</name>
<keyword evidence="4" id="KW-1185">Reference proteome</keyword>
<gene>
    <name evidence="3" type="ORF">Thi970DRAFT_00853</name>
</gene>
<keyword evidence="1" id="KW-0732">Signal</keyword>
<dbReference type="HOGENOM" id="CLU_1011708_0_0_6"/>